<dbReference type="PANTHER" id="PTHR33121">
    <property type="entry name" value="CYCLIC DI-GMP PHOSPHODIESTERASE PDEF"/>
    <property type="match status" value="1"/>
</dbReference>
<dbReference type="SUPFAM" id="SSF55073">
    <property type="entry name" value="Nucleotide cyclase"/>
    <property type="match status" value="1"/>
</dbReference>
<organism evidence="2 3">
    <name type="scientific">Gordonia tangerina</name>
    <dbReference type="NCBI Taxonomy" id="2911060"/>
    <lineage>
        <taxon>Bacteria</taxon>
        <taxon>Bacillati</taxon>
        <taxon>Actinomycetota</taxon>
        <taxon>Actinomycetes</taxon>
        <taxon>Mycobacteriales</taxon>
        <taxon>Gordoniaceae</taxon>
        <taxon>Gordonia</taxon>
    </lineage>
</organism>
<dbReference type="InterPro" id="IPR029787">
    <property type="entry name" value="Nucleotide_cyclase"/>
</dbReference>
<dbReference type="PANTHER" id="PTHR33121:SF79">
    <property type="entry name" value="CYCLIC DI-GMP PHOSPHODIESTERASE PDED-RELATED"/>
    <property type="match status" value="1"/>
</dbReference>
<dbReference type="SMART" id="SM00052">
    <property type="entry name" value="EAL"/>
    <property type="match status" value="1"/>
</dbReference>
<evidence type="ECO:0000313" key="3">
    <source>
        <dbReference type="Proteomes" id="UP001108089"/>
    </source>
</evidence>
<gene>
    <name evidence="2" type="ORF">L1892_17475</name>
</gene>
<dbReference type="Proteomes" id="UP001108089">
    <property type="component" value="Unassembled WGS sequence"/>
</dbReference>
<dbReference type="InterPro" id="IPR043128">
    <property type="entry name" value="Rev_trsase/Diguanyl_cyclase"/>
</dbReference>
<name>A0ABS9DLQ7_9ACTN</name>
<dbReference type="Pfam" id="PF00563">
    <property type="entry name" value="EAL"/>
    <property type="match status" value="1"/>
</dbReference>
<evidence type="ECO:0000259" key="1">
    <source>
        <dbReference type="PROSITE" id="PS50883"/>
    </source>
</evidence>
<dbReference type="EMBL" id="JAKGCU010000018">
    <property type="protein sequence ID" value="MCF3940167.1"/>
    <property type="molecule type" value="Genomic_DNA"/>
</dbReference>
<dbReference type="InterPro" id="IPR035919">
    <property type="entry name" value="EAL_sf"/>
</dbReference>
<dbReference type="Gene3D" id="3.30.70.270">
    <property type="match status" value="1"/>
</dbReference>
<dbReference type="Gene3D" id="3.20.20.450">
    <property type="entry name" value="EAL domain"/>
    <property type="match status" value="1"/>
</dbReference>
<dbReference type="PROSITE" id="PS50883">
    <property type="entry name" value="EAL"/>
    <property type="match status" value="1"/>
</dbReference>
<sequence>MHMGEPRRRGQAGASEAAVIAFCADPFHRAATAYGHRSSATMAERFVERVLKPLSPTSRFERRSDLEWLISLSPMDGNPDAFVTASRVRSGAHPVEVDGQTTFLDVCMGVAARDQLPEVTDRVNLVQCADAALCLALIRQHHVVFADAETLPLVREHVAIGNRLAEAKPEDFRLHYQAIVRADDRRPVGFESLLRWYVDSAVLTPQTFLPAAQATSLILPIGQHTIETAIRTLAVEITSSFGDDAFVSINLSAQQLWADDIVNHIGELIAANSVAPQRVWIEVREDEVIRLGSAAARAIEGLDELGCAICVDDLGAGYSALRYVRDLPVDVVKVDRSLISGAVDDTSDRAVVQAICDMARATGMTTLAEGVETETMLSMVVGLGFDLAQGYLFGKPEPASSVFDL</sequence>
<feature type="domain" description="EAL" evidence="1">
    <location>
        <begin position="155"/>
        <end position="405"/>
    </location>
</feature>
<dbReference type="InterPro" id="IPR001633">
    <property type="entry name" value="EAL_dom"/>
</dbReference>
<dbReference type="SUPFAM" id="SSF141868">
    <property type="entry name" value="EAL domain-like"/>
    <property type="match status" value="1"/>
</dbReference>
<protein>
    <submittedName>
        <fullName evidence="2">EAL domain-containing protein</fullName>
    </submittedName>
</protein>
<keyword evidence="3" id="KW-1185">Reference proteome</keyword>
<dbReference type="CDD" id="cd01948">
    <property type="entry name" value="EAL"/>
    <property type="match status" value="1"/>
</dbReference>
<evidence type="ECO:0000313" key="2">
    <source>
        <dbReference type="EMBL" id="MCF3940167.1"/>
    </source>
</evidence>
<accession>A0ABS9DLQ7</accession>
<reference evidence="2" key="1">
    <citation type="submission" date="2022-01" db="EMBL/GenBank/DDBJ databases">
        <title>Gordonia xiamenensis sp. nov., isolated from surface seawater in Xiamen.</title>
        <authorList>
            <person name="He Y.F."/>
        </authorList>
    </citation>
    <scope>NUCLEOTIDE SEQUENCE</scope>
    <source>
        <strain evidence="2">GW1C4-4</strain>
    </source>
</reference>
<comment type="caution">
    <text evidence="2">The sequence shown here is derived from an EMBL/GenBank/DDBJ whole genome shotgun (WGS) entry which is preliminary data.</text>
</comment>
<dbReference type="InterPro" id="IPR050706">
    <property type="entry name" value="Cyclic-di-GMP_PDE-like"/>
</dbReference>
<proteinExistence type="predicted"/>
<dbReference type="RefSeq" id="WP_235724920.1">
    <property type="nucleotide sequence ID" value="NZ_JAKGCU010000018.1"/>
</dbReference>